<feature type="domain" description="tRNA-splicing endonuclease subunit Sen15" evidence="4">
    <location>
        <begin position="203"/>
        <end position="245"/>
    </location>
</feature>
<name>A0A2V5HDC8_ASPV1</name>
<dbReference type="STRING" id="1450538.A0A2V5HDC8"/>
<dbReference type="OMA" id="MAMVNRG"/>
<evidence type="ECO:0000256" key="2">
    <source>
        <dbReference type="ARBA" id="ARBA00022694"/>
    </source>
</evidence>
<evidence type="ECO:0000313" key="5">
    <source>
        <dbReference type="EMBL" id="PYI13930.1"/>
    </source>
</evidence>
<dbReference type="GO" id="GO:0000379">
    <property type="term" value="P:tRNA-type intron splice site recognition and cleavage"/>
    <property type="evidence" value="ECO:0007669"/>
    <property type="project" value="InterPro"/>
</dbReference>
<dbReference type="GO" id="GO:0000213">
    <property type="term" value="F:tRNA-intron lyase activity"/>
    <property type="evidence" value="ECO:0007669"/>
    <property type="project" value="TreeGrafter"/>
</dbReference>
<dbReference type="PANTHER" id="PTHR28518:SF1">
    <property type="entry name" value="TRNA-SPLICING ENDONUCLEASE SUBUNIT SEN15"/>
    <property type="match status" value="1"/>
</dbReference>
<accession>A0A2V5HDC8</accession>
<dbReference type="Proteomes" id="UP000249829">
    <property type="component" value="Unassembled WGS sequence"/>
</dbReference>
<feature type="region of interest" description="Disordered" evidence="3">
    <location>
        <begin position="1"/>
        <end position="48"/>
    </location>
</feature>
<dbReference type="GO" id="GO:0003676">
    <property type="term" value="F:nucleic acid binding"/>
    <property type="evidence" value="ECO:0007669"/>
    <property type="project" value="InterPro"/>
</dbReference>
<feature type="compositionally biased region" description="Acidic residues" evidence="3">
    <location>
        <begin position="159"/>
        <end position="183"/>
    </location>
</feature>
<dbReference type="Gene3D" id="3.40.1350.10">
    <property type="match status" value="1"/>
</dbReference>
<dbReference type="InterPro" id="IPR018593">
    <property type="entry name" value="tRNA-endonuc_su_Sen15"/>
</dbReference>
<organism evidence="5 6">
    <name type="scientific">Aspergillus violaceofuscus (strain CBS 115571)</name>
    <dbReference type="NCBI Taxonomy" id="1450538"/>
    <lineage>
        <taxon>Eukaryota</taxon>
        <taxon>Fungi</taxon>
        <taxon>Dikarya</taxon>
        <taxon>Ascomycota</taxon>
        <taxon>Pezizomycotina</taxon>
        <taxon>Eurotiomycetes</taxon>
        <taxon>Eurotiomycetidae</taxon>
        <taxon>Eurotiales</taxon>
        <taxon>Aspergillaceae</taxon>
        <taxon>Aspergillus</taxon>
    </lineage>
</organism>
<proteinExistence type="inferred from homology"/>
<dbReference type="InterPro" id="IPR011856">
    <property type="entry name" value="tRNA_endonuc-like_dom_sf"/>
</dbReference>
<dbReference type="FunFam" id="3.40.1350.10:FF:000012">
    <property type="entry name" value="Probable tRNA-splicing endonuclease subunit sen-15"/>
    <property type="match status" value="1"/>
</dbReference>
<dbReference type="InterPro" id="IPR036167">
    <property type="entry name" value="tRNA_intron_Endo_cat-like_sf"/>
</dbReference>
<evidence type="ECO:0000256" key="3">
    <source>
        <dbReference type="SAM" id="MobiDB-lite"/>
    </source>
</evidence>
<dbReference type="Pfam" id="PF09631">
    <property type="entry name" value="Sen15"/>
    <property type="match status" value="2"/>
</dbReference>
<dbReference type="PANTHER" id="PTHR28518">
    <property type="entry name" value="TRNA-SPLICING ENDONUCLEASE SUBUNIT SEN15"/>
    <property type="match status" value="1"/>
</dbReference>
<dbReference type="InterPro" id="IPR042777">
    <property type="entry name" value="Sen15_fungi"/>
</dbReference>
<feature type="compositionally biased region" description="Low complexity" evidence="3">
    <location>
        <begin position="39"/>
        <end position="48"/>
    </location>
</feature>
<protein>
    <recommendedName>
        <fullName evidence="4">tRNA-splicing endonuclease subunit Sen15 domain-containing protein</fullName>
    </recommendedName>
</protein>
<dbReference type="SUPFAM" id="SSF53032">
    <property type="entry name" value="tRNA-intron endonuclease catalytic domain-like"/>
    <property type="match status" value="1"/>
</dbReference>
<evidence type="ECO:0000259" key="4">
    <source>
        <dbReference type="Pfam" id="PF09631"/>
    </source>
</evidence>
<keyword evidence="2" id="KW-0819">tRNA processing</keyword>
<dbReference type="EMBL" id="KZ825226">
    <property type="protein sequence ID" value="PYI13930.1"/>
    <property type="molecule type" value="Genomic_DNA"/>
</dbReference>
<evidence type="ECO:0000256" key="1">
    <source>
        <dbReference type="ARBA" id="ARBA00006091"/>
    </source>
</evidence>
<feature type="compositionally biased region" description="Low complexity" evidence="3">
    <location>
        <begin position="1"/>
        <end position="32"/>
    </location>
</feature>
<dbReference type="GO" id="GO:0000214">
    <property type="term" value="C:tRNA-intron endonuclease complex"/>
    <property type="evidence" value="ECO:0007669"/>
    <property type="project" value="InterPro"/>
</dbReference>
<reference evidence="5 6" key="1">
    <citation type="submission" date="2018-02" db="EMBL/GenBank/DDBJ databases">
        <title>The genomes of Aspergillus section Nigri reveals drivers in fungal speciation.</title>
        <authorList>
            <consortium name="DOE Joint Genome Institute"/>
            <person name="Vesth T.C."/>
            <person name="Nybo J."/>
            <person name="Theobald S."/>
            <person name="Brandl J."/>
            <person name="Frisvad J.C."/>
            <person name="Nielsen K.F."/>
            <person name="Lyhne E.K."/>
            <person name="Kogle M.E."/>
            <person name="Kuo A."/>
            <person name="Riley R."/>
            <person name="Clum A."/>
            <person name="Nolan M."/>
            <person name="Lipzen A."/>
            <person name="Salamov A."/>
            <person name="Henrissat B."/>
            <person name="Wiebenga A."/>
            <person name="De vries R.P."/>
            <person name="Grigoriev I.V."/>
            <person name="Mortensen U.H."/>
            <person name="Andersen M.R."/>
            <person name="Baker S.E."/>
        </authorList>
    </citation>
    <scope>NUCLEOTIDE SEQUENCE [LARGE SCALE GENOMIC DNA]</scope>
    <source>
        <strain evidence="5 6">CBS 115571</strain>
    </source>
</reference>
<dbReference type="AlphaFoldDB" id="A0A2V5HDC8"/>
<gene>
    <name evidence="5" type="ORF">BO99DRAFT_477393</name>
</gene>
<comment type="similarity">
    <text evidence="1">Belongs to the SEN15 family.</text>
</comment>
<keyword evidence="6" id="KW-1185">Reference proteome</keyword>
<feature type="domain" description="tRNA-splicing endonuclease subunit Sen15" evidence="4">
    <location>
        <begin position="56"/>
        <end position="157"/>
    </location>
</feature>
<sequence length="245" mass="26900">MTSTTSPSALTTLITSTSPTTSPSPSSSNPTTTTPPSPNLNLNPNLNPKTSALTLQVLHNLQHQHLWTSLQVHELPSTVPAAAAASTESDSPNQINLISGIPPHRLYTHPDEQFYLLERGLREEDLELERMFVLPTVQGHTWSLRRLAGVFDALPGLEDSGDVGEEEDDEGEGEGEGEGEDDDRTNSSSKADKLKEYYAYRKQARVTREWGGKRMLLAMVDRQMGGDSTVVYYVVQDGAVKPRQN</sequence>
<feature type="region of interest" description="Disordered" evidence="3">
    <location>
        <begin position="156"/>
        <end position="192"/>
    </location>
</feature>
<evidence type="ECO:0000313" key="6">
    <source>
        <dbReference type="Proteomes" id="UP000249829"/>
    </source>
</evidence>